<dbReference type="Proteomes" id="UP000176037">
    <property type="component" value="Unassembled WGS sequence"/>
</dbReference>
<evidence type="ECO:0000256" key="1">
    <source>
        <dbReference type="ARBA" id="ARBA00023125"/>
    </source>
</evidence>
<dbReference type="STRING" id="1856405.BFC17_17210"/>
<evidence type="ECO:0000313" key="6">
    <source>
        <dbReference type="Proteomes" id="UP000176037"/>
    </source>
</evidence>
<protein>
    <recommendedName>
        <fullName evidence="4">OmpR/PhoB-type domain-containing protein</fullName>
    </recommendedName>
</protein>
<keyword evidence="3" id="KW-1133">Transmembrane helix</keyword>
<organism evidence="5 6">
    <name type="scientific">Alteromonas lipolytica</name>
    <dbReference type="NCBI Taxonomy" id="1856405"/>
    <lineage>
        <taxon>Bacteria</taxon>
        <taxon>Pseudomonadati</taxon>
        <taxon>Pseudomonadota</taxon>
        <taxon>Gammaproteobacteria</taxon>
        <taxon>Alteromonadales</taxon>
        <taxon>Alteromonadaceae</taxon>
        <taxon>Alteromonas/Salinimonas group</taxon>
        <taxon>Alteromonas</taxon>
    </lineage>
</organism>
<keyword evidence="1 2" id="KW-0238">DNA-binding</keyword>
<feature type="DNA-binding region" description="OmpR/PhoB-type" evidence="2">
    <location>
        <begin position="1"/>
        <end position="96"/>
    </location>
</feature>
<evidence type="ECO:0000256" key="3">
    <source>
        <dbReference type="SAM" id="Phobius"/>
    </source>
</evidence>
<accession>A0A1E8FH71</accession>
<dbReference type="GO" id="GO:0006355">
    <property type="term" value="P:regulation of DNA-templated transcription"/>
    <property type="evidence" value="ECO:0007669"/>
    <property type="project" value="InterPro"/>
</dbReference>
<dbReference type="Gene3D" id="1.10.10.10">
    <property type="entry name" value="Winged helix-like DNA-binding domain superfamily/Winged helix DNA-binding domain"/>
    <property type="match status" value="1"/>
</dbReference>
<keyword evidence="3" id="KW-0812">Transmembrane</keyword>
<name>A0A1E8FH71_9ALTE</name>
<dbReference type="GO" id="GO:0000160">
    <property type="term" value="P:phosphorelay signal transduction system"/>
    <property type="evidence" value="ECO:0007669"/>
    <property type="project" value="InterPro"/>
</dbReference>
<dbReference type="RefSeq" id="WP_070176190.1">
    <property type="nucleotide sequence ID" value="NZ_BMJR01000001.1"/>
</dbReference>
<gene>
    <name evidence="5" type="ORF">BFC17_17210</name>
</gene>
<dbReference type="InterPro" id="IPR036388">
    <property type="entry name" value="WH-like_DNA-bd_sf"/>
</dbReference>
<dbReference type="OrthoDB" id="6332911at2"/>
<evidence type="ECO:0000256" key="2">
    <source>
        <dbReference type="PROSITE-ProRule" id="PRU01091"/>
    </source>
</evidence>
<dbReference type="InterPro" id="IPR001867">
    <property type="entry name" value="OmpR/PhoB-type_DNA-bd"/>
</dbReference>
<dbReference type="GO" id="GO:0003677">
    <property type="term" value="F:DNA binding"/>
    <property type="evidence" value="ECO:0007669"/>
    <property type="project" value="UniProtKB-UniRule"/>
</dbReference>
<feature type="domain" description="OmpR/PhoB-type" evidence="4">
    <location>
        <begin position="1"/>
        <end position="96"/>
    </location>
</feature>
<proteinExistence type="predicted"/>
<dbReference type="EMBL" id="MJIC01000010">
    <property type="protein sequence ID" value="OFI35271.1"/>
    <property type="molecule type" value="Genomic_DNA"/>
</dbReference>
<reference evidence="5 6" key="1">
    <citation type="submission" date="2016-09" db="EMBL/GenBank/DDBJ databases">
        <title>Alteromonas lipolytica, a new species isolated from sea water.</title>
        <authorList>
            <person name="Wu Y.-H."/>
            <person name="Cheng H."/>
            <person name="Xu X.-W."/>
        </authorList>
    </citation>
    <scope>NUCLEOTIDE SEQUENCE [LARGE SCALE GENOMIC DNA]</scope>
    <source>
        <strain evidence="5 6">JW12</strain>
    </source>
</reference>
<dbReference type="Pfam" id="PF00486">
    <property type="entry name" value="Trans_reg_C"/>
    <property type="match status" value="1"/>
</dbReference>
<dbReference type="AlphaFoldDB" id="A0A1E8FH71"/>
<keyword evidence="3" id="KW-0472">Membrane</keyword>
<sequence length="150" mass="16647">MEINGLVINFDENIISYTSSNRVSPKVMAVLKLLLENKNEVVTRETLLDEAWSREFVSDELITRAISDLRRALRESLGGLEKSVETIPKKGYKLNFDLLESITREASTATKTTSQNSKPIAFKISFKAGAISIVACIALGLMAYLFITSN</sequence>
<evidence type="ECO:0000259" key="4">
    <source>
        <dbReference type="PROSITE" id="PS51755"/>
    </source>
</evidence>
<feature type="transmembrane region" description="Helical" evidence="3">
    <location>
        <begin position="128"/>
        <end position="147"/>
    </location>
</feature>
<dbReference type="CDD" id="cd00383">
    <property type="entry name" value="trans_reg_C"/>
    <property type="match status" value="1"/>
</dbReference>
<dbReference type="InterPro" id="IPR016032">
    <property type="entry name" value="Sig_transdc_resp-reg_C-effctor"/>
</dbReference>
<dbReference type="SUPFAM" id="SSF46894">
    <property type="entry name" value="C-terminal effector domain of the bipartite response regulators"/>
    <property type="match status" value="1"/>
</dbReference>
<keyword evidence="6" id="KW-1185">Reference proteome</keyword>
<comment type="caution">
    <text evidence="5">The sequence shown here is derived from an EMBL/GenBank/DDBJ whole genome shotgun (WGS) entry which is preliminary data.</text>
</comment>
<dbReference type="PROSITE" id="PS51755">
    <property type="entry name" value="OMPR_PHOB"/>
    <property type="match status" value="1"/>
</dbReference>
<dbReference type="SMART" id="SM00862">
    <property type="entry name" value="Trans_reg_C"/>
    <property type="match status" value="1"/>
</dbReference>
<evidence type="ECO:0000313" key="5">
    <source>
        <dbReference type="EMBL" id="OFI35271.1"/>
    </source>
</evidence>